<dbReference type="GO" id="GO:0044718">
    <property type="term" value="P:siderophore transmembrane transport"/>
    <property type="evidence" value="ECO:0007669"/>
    <property type="project" value="TreeGrafter"/>
</dbReference>
<organism evidence="3 4">
    <name type="scientific">Dyadobacter psychrophilus</name>
    <dbReference type="NCBI Taxonomy" id="651661"/>
    <lineage>
        <taxon>Bacteria</taxon>
        <taxon>Pseudomonadati</taxon>
        <taxon>Bacteroidota</taxon>
        <taxon>Cytophagia</taxon>
        <taxon>Cytophagales</taxon>
        <taxon>Spirosomataceae</taxon>
        <taxon>Dyadobacter</taxon>
    </lineage>
</organism>
<dbReference type="PANTHER" id="PTHR30069">
    <property type="entry name" value="TONB-DEPENDENT OUTER MEMBRANE RECEPTOR"/>
    <property type="match status" value="1"/>
</dbReference>
<dbReference type="OrthoDB" id="9804995at2"/>
<feature type="signal peptide" evidence="2">
    <location>
        <begin position="1"/>
        <end position="17"/>
    </location>
</feature>
<dbReference type="GO" id="GO:0015344">
    <property type="term" value="F:siderophore uptake transmembrane transporter activity"/>
    <property type="evidence" value="ECO:0007669"/>
    <property type="project" value="TreeGrafter"/>
</dbReference>
<evidence type="ECO:0000313" key="3">
    <source>
        <dbReference type="EMBL" id="SKB43695.1"/>
    </source>
</evidence>
<dbReference type="SUPFAM" id="SSF56935">
    <property type="entry name" value="Porins"/>
    <property type="match status" value="1"/>
</dbReference>
<dbReference type="EMBL" id="FUZA01000001">
    <property type="protein sequence ID" value="SKB43695.1"/>
    <property type="molecule type" value="Genomic_DNA"/>
</dbReference>
<evidence type="ECO:0000256" key="1">
    <source>
        <dbReference type="ARBA" id="ARBA00022729"/>
    </source>
</evidence>
<sequence>MLRILLCLLVFATPGLAQSFTSTIRGTIKDADTGMPLPGATVLLSPTQTGAITDSQGAFRFENINVGRYQLNVSYLGYTTALISELLLESGKENVQQIRLLPSGKQLNETTVTATRPVSYNSIQEITIEQTFRYAATYMDPARVATSFPGVAAANDQANGLVIRGNSPNSMQWRLEGVEIVNPNHLSNAGTFSDRPTSTGGGVNILSTQLLGTSQFLSGAFPAQYGNVNGGILDMHLRTGNDEKTEFTAQASLLGLDFAAEGPFSKKSKASYLINYRYSFTGLLGAMGVKFGGEDIRFQDLSFNLNFPTVKGGKLTVFGMGGVSSNTFEPEKDTTTWEFAKDGQSILYKNRMFASGLTFEQPLGNKLSFRAALVGSTLYSSRVAYAVNSRNFEKNELLDDQQLINGKVSLNTTLTYRYNPRFRFQGGLFVTLNHYKTDVWSANTDLKSLVIQPFVKWSFQIAPRISAEVGLHAMLSQVERTDKLSALPEPRAAVKWQFNETDQLNASFGLYSQMQTAGLYATHIYDTDYYNNRNLSPTRSQQIVLGYQKSLPKNSSLKIEAYYQHLFDVLIGQGLRDNYSGVNLVEEVPYEFLKNSGTARNYGVEASFQKLLTNDYYMLVSASLYDATYVDLFGERHEARFNGRHTFSFTGGKEFKSGSENLWGVNVKVLWLGGFRDKPIDVKYSETLKTTLYEAQSHYSVKMKDYFRPDLRIYWKKSKAKFSRTLAIDLQNVSGTKNEAYRYFDKRKDAVVTQYQLGLIPVLSYRWEF</sequence>
<keyword evidence="4" id="KW-1185">Reference proteome</keyword>
<gene>
    <name evidence="3" type="ORF">SAMN05660293_00147</name>
</gene>
<feature type="chain" id="PRO_5012798130" evidence="2">
    <location>
        <begin position="18"/>
        <end position="769"/>
    </location>
</feature>
<dbReference type="Gene3D" id="2.170.130.10">
    <property type="entry name" value="TonB-dependent receptor, plug domain"/>
    <property type="match status" value="1"/>
</dbReference>
<dbReference type="RefSeq" id="WP_082212766.1">
    <property type="nucleotide sequence ID" value="NZ_FUZA01000001.1"/>
</dbReference>
<evidence type="ECO:0000313" key="4">
    <source>
        <dbReference type="Proteomes" id="UP000190897"/>
    </source>
</evidence>
<dbReference type="PANTHER" id="PTHR30069:SF29">
    <property type="entry name" value="HEMOGLOBIN AND HEMOGLOBIN-HAPTOGLOBIN-BINDING PROTEIN 1-RELATED"/>
    <property type="match status" value="1"/>
</dbReference>
<dbReference type="STRING" id="651661.SAMN05660293_00147"/>
<name>A0A1T5B960_9BACT</name>
<reference evidence="4" key="1">
    <citation type="submission" date="2017-02" db="EMBL/GenBank/DDBJ databases">
        <authorList>
            <person name="Varghese N."/>
            <person name="Submissions S."/>
        </authorList>
    </citation>
    <scope>NUCLEOTIDE SEQUENCE [LARGE SCALE GENOMIC DNA]</scope>
    <source>
        <strain evidence="4">DSM 22270</strain>
    </source>
</reference>
<dbReference type="Pfam" id="PF13715">
    <property type="entry name" value="CarbopepD_reg_2"/>
    <property type="match status" value="1"/>
</dbReference>
<proteinExistence type="predicted"/>
<keyword evidence="1 2" id="KW-0732">Signal</keyword>
<protein>
    <submittedName>
        <fullName evidence="3">CarboxypepD_reg-like domain-containing protein</fullName>
    </submittedName>
</protein>
<dbReference type="SUPFAM" id="SSF49464">
    <property type="entry name" value="Carboxypeptidase regulatory domain-like"/>
    <property type="match status" value="1"/>
</dbReference>
<dbReference type="InterPro" id="IPR039426">
    <property type="entry name" value="TonB-dep_rcpt-like"/>
</dbReference>
<dbReference type="InterPro" id="IPR008969">
    <property type="entry name" value="CarboxyPept-like_regulatory"/>
</dbReference>
<dbReference type="Gene3D" id="2.60.40.1120">
    <property type="entry name" value="Carboxypeptidase-like, regulatory domain"/>
    <property type="match status" value="1"/>
</dbReference>
<dbReference type="AlphaFoldDB" id="A0A1T5B960"/>
<evidence type="ECO:0000256" key="2">
    <source>
        <dbReference type="SAM" id="SignalP"/>
    </source>
</evidence>
<accession>A0A1T5B960</accession>
<dbReference type="InterPro" id="IPR037066">
    <property type="entry name" value="Plug_dom_sf"/>
</dbReference>
<dbReference type="Proteomes" id="UP000190897">
    <property type="component" value="Unassembled WGS sequence"/>
</dbReference>